<dbReference type="Gene3D" id="3.40.50.150">
    <property type="entry name" value="Vaccinia Virus protein VP39"/>
    <property type="match status" value="1"/>
</dbReference>
<dbReference type="AlphaFoldDB" id="A0A0U5CPU2"/>
<sequence length="43" mass="4645">MAALAAIAKFLPNARVVGVDFSDSMIAKANANKDKDDPDNLYY</sequence>
<dbReference type="RefSeq" id="WP_162264035.1">
    <property type="nucleotide sequence ID" value="NZ_LN879502.1"/>
</dbReference>
<dbReference type="EMBL" id="LN879502">
    <property type="protein sequence ID" value="CUI16796.1"/>
    <property type="molecule type" value="Genomic_DNA"/>
</dbReference>
<organism evidence="1 2">
    <name type="scientific">Candidatus Protochlamydia naegleriophila</name>
    <dbReference type="NCBI Taxonomy" id="389348"/>
    <lineage>
        <taxon>Bacteria</taxon>
        <taxon>Pseudomonadati</taxon>
        <taxon>Chlamydiota</taxon>
        <taxon>Chlamydiia</taxon>
        <taxon>Parachlamydiales</taxon>
        <taxon>Parachlamydiaceae</taxon>
        <taxon>Candidatus Protochlamydia</taxon>
    </lineage>
</organism>
<dbReference type="InParanoid" id="A0A0U5CPU2"/>
<evidence type="ECO:0000313" key="1">
    <source>
        <dbReference type="EMBL" id="CUI16796.1"/>
    </source>
</evidence>
<accession>A0A0U5CPU2</accession>
<dbReference type="SUPFAM" id="SSF53335">
    <property type="entry name" value="S-adenosyl-L-methionine-dependent methyltransferases"/>
    <property type="match status" value="1"/>
</dbReference>
<evidence type="ECO:0008006" key="3">
    <source>
        <dbReference type="Google" id="ProtNLM"/>
    </source>
</evidence>
<keyword evidence="2" id="KW-1185">Reference proteome</keyword>
<dbReference type="KEGG" id="pnl:PNK_1179"/>
<dbReference type="InterPro" id="IPR029063">
    <property type="entry name" value="SAM-dependent_MTases_sf"/>
</dbReference>
<reference evidence="2" key="1">
    <citation type="submission" date="2015-09" db="EMBL/GenBank/DDBJ databases">
        <authorList>
            <person name="Bertelli C."/>
        </authorList>
    </citation>
    <scope>NUCLEOTIDE SEQUENCE [LARGE SCALE GENOMIC DNA]</scope>
    <source>
        <strain evidence="2">KNic</strain>
    </source>
</reference>
<evidence type="ECO:0000313" key="2">
    <source>
        <dbReference type="Proteomes" id="UP000069902"/>
    </source>
</evidence>
<dbReference type="Proteomes" id="UP000069902">
    <property type="component" value="Chromosome cPNK"/>
</dbReference>
<dbReference type="PATRIC" id="fig|389348.3.peg.1308"/>
<gene>
    <name evidence="1" type="ORF">PNK_1179</name>
</gene>
<name>A0A0U5CPU2_9BACT</name>
<proteinExistence type="predicted"/>
<protein>
    <recommendedName>
        <fullName evidence="3">Methyltransferase domain-containing protein</fullName>
    </recommendedName>
</protein>